<dbReference type="Proteomes" id="UP001519460">
    <property type="component" value="Unassembled WGS sequence"/>
</dbReference>
<evidence type="ECO:0000313" key="3">
    <source>
        <dbReference type="Proteomes" id="UP001519460"/>
    </source>
</evidence>
<gene>
    <name evidence="2" type="ORF">BaRGS_00027526</name>
</gene>
<reference evidence="2 3" key="1">
    <citation type="journal article" date="2023" name="Sci. Data">
        <title>Genome assembly of the Korean intertidal mud-creeper Batillaria attramentaria.</title>
        <authorList>
            <person name="Patra A.K."/>
            <person name="Ho P.T."/>
            <person name="Jun S."/>
            <person name="Lee S.J."/>
            <person name="Kim Y."/>
            <person name="Won Y.J."/>
        </authorList>
    </citation>
    <scope>NUCLEOTIDE SEQUENCE [LARGE SCALE GENOMIC DNA]</scope>
    <source>
        <strain evidence="2">Wonlab-2016</strain>
    </source>
</reference>
<feature type="region of interest" description="Disordered" evidence="1">
    <location>
        <begin position="50"/>
        <end position="84"/>
    </location>
</feature>
<proteinExistence type="predicted"/>
<sequence>MVPTSSEQTEAYWNLGGSAAYSNSSVPGRRPISGSAEYYRLYRARRKLQNPEKYLAHKRKDALRKRQKLRQQKQSALANQKKTD</sequence>
<accession>A0ABD0K1T1</accession>
<keyword evidence="3" id="KW-1185">Reference proteome</keyword>
<dbReference type="AlphaFoldDB" id="A0ABD0K1T1"/>
<evidence type="ECO:0000313" key="2">
    <source>
        <dbReference type="EMBL" id="KAK7481266.1"/>
    </source>
</evidence>
<feature type="compositionally biased region" description="Basic residues" evidence="1">
    <location>
        <begin position="56"/>
        <end position="71"/>
    </location>
</feature>
<evidence type="ECO:0000256" key="1">
    <source>
        <dbReference type="SAM" id="MobiDB-lite"/>
    </source>
</evidence>
<dbReference type="EMBL" id="JACVVK020000265">
    <property type="protein sequence ID" value="KAK7481266.1"/>
    <property type="molecule type" value="Genomic_DNA"/>
</dbReference>
<name>A0ABD0K1T1_9CAEN</name>
<comment type="caution">
    <text evidence="2">The sequence shown here is derived from an EMBL/GenBank/DDBJ whole genome shotgun (WGS) entry which is preliminary data.</text>
</comment>
<protein>
    <submittedName>
        <fullName evidence="2">Uncharacterized protein</fullName>
    </submittedName>
</protein>
<organism evidence="2 3">
    <name type="scientific">Batillaria attramentaria</name>
    <dbReference type="NCBI Taxonomy" id="370345"/>
    <lineage>
        <taxon>Eukaryota</taxon>
        <taxon>Metazoa</taxon>
        <taxon>Spiralia</taxon>
        <taxon>Lophotrochozoa</taxon>
        <taxon>Mollusca</taxon>
        <taxon>Gastropoda</taxon>
        <taxon>Caenogastropoda</taxon>
        <taxon>Sorbeoconcha</taxon>
        <taxon>Cerithioidea</taxon>
        <taxon>Batillariidae</taxon>
        <taxon>Batillaria</taxon>
    </lineage>
</organism>